<reference evidence="1 2" key="1">
    <citation type="submission" date="2023-01" db="EMBL/GenBank/DDBJ databases">
        <title>Novel diversity within Roseofilum (Cyanobacteria; Desertifilaceae) from marine benthic mats with descriptions of four novel species.</title>
        <authorList>
            <person name="Wang Y."/>
            <person name="Berthold D.E."/>
            <person name="Hu J."/>
            <person name="Lefler F.W."/>
            <person name="Laughinghouse H.D. IV."/>
        </authorList>
    </citation>
    <scope>NUCLEOTIDE SEQUENCE [LARGE SCALE GENOMIC DNA]</scope>
    <source>
        <strain evidence="1 2">BLCC-M91</strain>
    </source>
</reference>
<dbReference type="Proteomes" id="UP001231370">
    <property type="component" value="Unassembled WGS sequence"/>
</dbReference>
<accession>A0ABT7BHI1</accession>
<proteinExistence type="predicted"/>
<organism evidence="1 2">
    <name type="scientific">Roseofilum halophilum BLCC-M91</name>
    <dbReference type="NCBI Taxonomy" id="3022259"/>
    <lineage>
        <taxon>Bacteria</taxon>
        <taxon>Bacillati</taxon>
        <taxon>Cyanobacteriota</taxon>
        <taxon>Cyanophyceae</taxon>
        <taxon>Desertifilales</taxon>
        <taxon>Desertifilaceae</taxon>
        <taxon>Roseofilum</taxon>
        <taxon>Roseofilum halophilum</taxon>
    </lineage>
</organism>
<protein>
    <submittedName>
        <fullName evidence="1">Uncharacterized protein</fullName>
    </submittedName>
</protein>
<keyword evidence="2" id="KW-1185">Reference proteome</keyword>
<dbReference type="RefSeq" id="WP_283761943.1">
    <property type="nucleotide sequence ID" value="NZ_JAQPOK010000060.1"/>
</dbReference>
<name>A0ABT7BHI1_9CYAN</name>
<evidence type="ECO:0000313" key="1">
    <source>
        <dbReference type="EMBL" id="MDJ1178631.1"/>
    </source>
</evidence>
<gene>
    <name evidence="1" type="ORF">PJF56_07135</name>
</gene>
<comment type="caution">
    <text evidence="1">The sequence shown here is derived from an EMBL/GenBank/DDBJ whole genome shotgun (WGS) entry which is preliminary data.</text>
</comment>
<sequence length="146" mass="17079">MAVEFYELDQKVHQRLAVRSQTPEQHQQWYGKASQIAEYVSSWGMVRFWALSRSQVARGGRNAENQDGEGGENYFAWKVAREILCDLVGNDLNIQENLITDVFHQRFYNLSFNQQVLLTDLLLEIAETIQFWSVRLKEALDEQRPL</sequence>
<dbReference type="EMBL" id="JAQPOK010000060">
    <property type="protein sequence ID" value="MDJ1178631.1"/>
    <property type="molecule type" value="Genomic_DNA"/>
</dbReference>
<evidence type="ECO:0000313" key="2">
    <source>
        <dbReference type="Proteomes" id="UP001231370"/>
    </source>
</evidence>